<reference evidence="1" key="1">
    <citation type="submission" date="2020-04" db="EMBL/GenBank/DDBJ databases">
        <title>A chromosome-scale assembly and high-density genetic map of the yellow drum (Nibea albiflora) genome.</title>
        <authorList>
            <person name="Xu D."/>
            <person name="Zhang W."/>
            <person name="Chen R."/>
            <person name="Tan P."/>
            <person name="Wang L."/>
            <person name="Song H."/>
            <person name="Tian L."/>
            <person name="Zhu Q."/>
            <person name="Wang B."/>
        </authorList>
    </citation>
    <scope>NUCLEOTIDE SEQUENCE</scope>
    <source>
        <strain evidence="1">ZJHYS-2018</strain>
    </source>
</reference>
<dbReference type="EMBL" id="CM024811">
    <property type="protein sequence ID" value="KAG8004791.1"/>
    <property type="molecule type" value="Genomic_DNA"/>
</dbReference>
<sequence>MSNVQMMKALVKQRLTAAAQEIFELFEKTISEYEEQFCRLKEENERQRQLLDAVLKPELRLHRAGLYCASTTHYTVTERPYICSISSV</sequence>
<comment type="caution">
    <text evidence="1">The sequence shown here is derived from an EMBL/GenBank/DDBJ whole genome shotgun (WGS) entry which is preliminary data.</text>
</comment>
<keyword evidence="2" id="KW-1185">Reference proteome</keyword>
<evidence type="ECO:0000313" key="2">
    <source>
        <dbReference type="Proteomes" id="UP000805704"/>
    </source>
</evidence>
<protein>
    <submittedName>
        <fullName evidence="1">Uncharacterized protein</fullName>
    </submittedName>
</protein>
<name>A0ACB7EVG2_NIBAL</name>
<evidence type="ECO:0000313" key="1">
    <source>
        <dbReference type="EMBL" id="KAG8004791.1"/>
    </source>
</evidence>
<accession>A0ACB7EVG2</accession>
<proteinExistence type="predicted"/>
<organism evidence="1 2">
    <name type="scientific">Nibea albiflora</name>
    <name type="common">Yellow drum</name>
    <name type="synonym">Corvina albiflora</name>
    <dbReference type="NCBI Taxonomy" id="240163"/>
    <lineage>
        <taxon>Eukaryota</taxon>
        <taxon>Metazoa</taxon>
        <taxon>Chordata</taxon>
        <taxon>Craniata</taxon>
        <taxon>Vertebrata</taxon>
        <taxon>Euteleostomi</taxon>
        <taxon>Actinopterygii</taxon>
        <taxon>Neopterygii</taxon>
        <taxon>Teleostei</taxon>
        <taxon>Neoteleostei</taxon>
        <taxon>Acanthomorphata</taxon>
        <taxon>Eupercaria</taxon>
        <taxon>Sciaenidae</taxon>
        <taxon>Nibea</taxon>
    </lineage>
</organism>
<gene>
    <name evidence="1" type="ORF">GBF38_010583</name>
</gene>
<dbReference type="Proteomes" id="UP000805704">
    <property type="component" value="Chromosome 23"/>
</dbReference>